<dbReference type="STRING" id="983964.A0A2T3ZW91"/>
<reference evidence="4 5" key="1">
    <citation type="submission" date="2016-07" db="EMBL/GenBank/DDBJ databases">
        <title>Multiple horizontal gene transfer events from other fungi enriched the ability of initially mycotrophic Trichoderma (Ascomycota) to feed on dead plant biomass.</title>
        <authorList>
            <consortium name="DOE Joint Genome Institute"/>
            <person name="Aerts A."/>
            <person name="Atanasova L."/>
            <person name="Chenthamara K."/>
            <person name="Zhang J."/>
            <person name="Grujic M."/>
            <person name="Henrissat B."/>
            <person name="Kuo A."/>
            <person name="Salamov A."/>
            <person name="Lipzen A."/>
            <person name="Labutti K."/>
            <person name="Barry K."/>
            <person name="Miao Y."/>
            <person name="Rahimi M.J."/>
            <person name="Shen Q."/>
            <person name="Grigoriev I.V."/>
            <person name="Kubicek C.P."/>
            <person name="Druzhinina I.S."/>
        </authorList>
    </citation>
    <scope>NUCLEOTIDE SEQUENCE [LARGE SCALE GENOMIC DNA]</scope>
    <source>
        <strain evidence="4 5">CBS 226.95</strain>
    </source>
</reference>
<accession>A0A2T3ZW91</accession>
<dbReference type="CDD" id="cd05251">
    <property type="entry name" value="NmrA_like_SDR_a"/>
    <property type="match status" value="1"/>
</dbReference>
<protein>
    <recommendedName>
        <fullName evidence="3">NmrA-like domain-containing protein</fullName>
    </recommendedName>
</protein>
<dbReference type="InterPro" id="IPR036291">
    <property type="entry name" value="NAD(P)-bd_dom_sf"/>
</dbReference>
<dbReference type="EMBL" id="KZ679694">
    <property type="protein sequence ID" value="PTB49085.1"/>
    <property type="molecule type" value="Genomic_DNA"/>
</dbReference>
<dbReference type="SUPFAM" id="SSF51735">
    <property type="entry name" value="NAD(P)-binding Rossmann-fold domains"/>
    <property type="match status" value="1"/>
</dbReference>
<keyword evidence="2" id="KW-0521">NADP</keyword>
<organism evidence="4 5">
    <name type="scientific">Trichoderma harzianum CBS 226.95</name>
    <dbReference type="NCBI Taxonomy" id="983964"/>
    <lineage>
        <taxon>Eukaryota</taxon>
        <taxon>Fungi</taxon>
        <taxon>Dikarya</taxon>
        <taxon>Ascomycota</taxon>
        <taxon>Pezizomycotina</taxon>
        <taxon>Sordariomycetes</taxon>
        <taxon>Hypocreomycetidae</taxon>
        <taxon>Hypocreales</taxon>
        <taxon>Hypocreaceae</taxon>
        <taxon>Trichoderma</taxon>
    </lineage>
</organism>
<dbReference type="PANTHER" id="PTHR42748">
    <property type="entry name" value="NITROGEN METABOLITE REPRESSION PROTEIN NMRA FAMILY MEMBER"/>
    <property type="match status" value="1"/>
</dbReference>
<dbReference type="Pfam" id="PF05368">
    <property type="entry name" value="NmrA"/>
    <property type="match status" value="1"/>
</dbReference>
<dbReference type="Gene3D" id="3.40.50.720">
    <property type="entry name" value="NAD(P)-binding Rossmann-like Domain"/>
    <property type="match status" value="1"/>
</dbReference>
<evidence type="ECO:0000256" key="2">
    <source>
        <dbReference type="ARBA" id="ARBA00022857"/>
    </source>
</evidence>
<dbReference type="InterPro" id="IPR008030">
    <property type="entry name" value="NmrA-like"/>
</dbReference>
<evidence type="ECO:0000256" key="1">
    <source>
        <dbReference type="ARBA" id="ARBA00006328"/>
    </source>
</evidence>
<name>A0A2T3ZW91_TRIHA</name>
<proteinExistence type="inferred from homology"/>
<feature type="domain" description="NmrA-like" evidence="3">
    <location>
        <begin position="1"/>
        <end position="295"/>
    </location>
</feature>
<dbReference type="AlphaFoldDB" id="A0A2T3ZW91"/>
<gene>
    <name evidence="4" type="ORF">M431DRAFT_126791</name>
</gene>
<dbReference type="Proteomes" id="UP000241690">
    <property type="component" value="Unassembled WGS sequence"/>
</dbReference>
<dbReference type="GeneID" id="36620857"/>
<keyword evidence="5" id="KW-1185">Reference proteome</keyword>
<dbReference type="RefSeq" id="XP_024768762.1">
    <property type="nucleotide sequence ID" value="XM_024912298.1"/>
</dbReference>
<evidence type="ECO:0000259" key="3">
    <source>
        <dbReference type="Pfam" id="PF05368"/>
    </source>
</evidence>
<dbReference type="InterPro" id="IPR051164">
    <property type="entry name" value="NmrA-like_oxidored"/>
</dbReference>
<dbReference type="Gene3D" id="3.90.25.10">
    <property type="entry name" value="UDP-galactose 4-epimerase, domain 1"/>
    <property type="match status" value="1"/>
</dbReference>
<sequence length="301" mass="33405">MSKLLTVFGATGNQGGSVIQSILQHASLSKEYKLQGVTRSLENDRSVALIQQGVYMVQADLNDEASVRKAIEGSDVVFGMTNFWESQSAQVEITQGKYIADTCKSFGVQLLFWSTLCNATSVSGGKLPNVHHFDSKAAVEEYIRSIDIPAVFLDPGCFMTNLKTLMLSKANDGYTMKLPLLETTEIPMIDVASDTGKWVVASLLKKSEALGQHFVLAEGWYTVKDVCETFSRVTGKTLRFEHLSDSEYTASVGQELSESWQLLRDFAYFGPSAKKRSLEATQFLFDKPTTLEEYLRKSAPW</sequence>
<evidence type="ECO:0000313" key="5">
    <source>
        <dbReference type="Proteomes" id="UP000241690"/>
    </source>
</evidence>
<comment type="similarity">
    <text evidence="1">Belongs to the NmrA-type oxidoreductase family.</text>
</comment>
<evidence type="ECO:0000313" key="4">
    <source>
        <dbReference type="EMBL" id="PTB49085.1"/>
    </source>
</evidence>
<dbReference type="GO" id="GO:0005634">
    <property type="term" value="C:nucleus"/>
    <property type="evidence" value="ECO:0007669"/>
    <property type="project" value="TreeGrafter"/>
</dbReference>
<dbReference type="PANTHER" id="PTHR42748:SF31">
    <property type="entry name" value="NMRA-LIKE DOMAIN-CONTAINING PROTEIN-RELATED"/>
    <property type="match status" value="1"/>
</dbReference>